<reference evidence="3 4" key="1">
    <citation type="submission" date="2016-11" db="EMBL/GenBank/DDBJ databases">
        <authorList>
            <person name="Jaros S."/>
            <person name="Januszkiewicz K."/>
            <person name="Wedrychowicz H."/>
        </authorList>
    </citation>
    <scope>NUCLEOTIDE SEQUENCE [LARGE SCALE GENOMIC DNA]</scope>
    <source>
        <strain evidence="3 4">DSM 21986</strain>
    </source>
</reference>
<dbReference type="InterPro" id="IPR019533">
    <property type="entry name" value="Peptidase_S26"/>
</dbReference>
<accession>A0A1M5KND8</accession>
<dbReference type="EMBL" id="FQUS01000033">
    <property type="protein sequence ID" value="SHG54344.1"/>
    <property type="molecule type" value="Genomic_DNA"/>
</dbReference>
<keyword evidence="1" id="KW-0812">Transmembrane</keyword>
<dbReference type="OrthoDB" id="5360818at2"/>
<gene>
    <name evidence="3" type="ORF">SAMN05443144_13316</name>
</gene>
<keyword evidence="1" id="KW-1133">Transmembrane helix</keyword>
<sequence length="166" mass="18355">MDWQITTTDKIVVSVGILVIIGMFSGYKVTINYTDSIPKGLYFIQNEVPGKGDYTLITKQNLLDFATGRGYIADGSYIGKKIVGTPGDTVVVSSKGVYVNSKEQVASQPIKVDRNNRSMPHNIGTQIIKENEVFLLGETKDSFDSRYYGTIKAKYLKGTLIPIITF</sequence>
<feature type="domain" description="Peptidase S26" evidence="2">
    <location>
        <begin position="11"/>
        <end position="160"/>
    </location>
</feature>
<keyword evidence="4" id="KW-1185">Reference proteome</keyword>
<evidence type="ECO:0000256" key="1">
    <source>
        <dbReference type="SAM" id="Phobius"/>
    </source>
</evidence>
<proteinExistence type="predicted"/>
<evidence type="ECO:0000259" key="2">
    <source>
        <dbReference type="Pfam" id="PF10502"/>
    </source>
</evidence>
<protein>
    <submittedName>
        <fullName evidence="3">Signal peptidase I/conjugative transfer signal peptidase TraF,TIGR02771</fullName>
    </submittedName>
</protein>
<dbReference type="GO" id="GO:0004252">
    <property type="term" value="F:serine-type endopeptidase activity"/>
    <property type="evidence" value="ECO:0007669"/>
    <property type="project" value="InterPro"/>
</dbReference>
<dbReference type="SUPFAM" id="SSF51306">
    <property type="entry name" value="LexA/Signal peptidase"/>
    <property type="match status" value="1"/>
</dbReference>
<keyword evidence="1" id="KW-0472">Membrane</keyword>
<dbReference type="AlphaFoldDB" id="A0A1M5KND8"/>
<dbReference type="Pfam" id="PF10502">
    <property type="entry name" value="Peptidase_S26"/>
    <property type="match status" value="1"/>
</dbReference>
<evidence type="ECO:0000313" key="4">
    <source>
        <dbReference type="Proteomes" id="UP000184041"/>
    </source>
</evidence>
<dbReference type="Gene3D" id="2.10.109.10">
    <property type="entry name" value="Umud Fragment, subunit A"/>
    <property type="match status" value="1"/>
</dbReference>
<dbReference type="Proteomes" id="UP000184041">
    <property type="component" value="Unassembled WGS sequence"/>
</dbReference>
<dbReference type="RefSeq" id="WP_073068281.1">
    <property type="nucleotide sequence ID" value="NZ_FQUS01000033.1"/>
</dbReference>
<name>A0A1M5KND8_9BACT</name>
<feature type="transmembrane region" description="Helical" evidence="1">
    <location>
        <begin position="12"/>
        <end position="31"/>
    </location>
</feature>
<dbReference type="STRING" id="1194090.SAMN05443144_13316"/>
<evidence type="ECO:0000313" key="3">
    <source>
        <dbReference type="EMBL" id="SHG54344.1"/>
    </source>
</evidence>
<organism evidence="3 4">
    <name type="scientific">Fodinibius roseus</name>
    <dbReference type="NCBI Taxonomy" id="1194090"/>
    <lineage>
        <taxon>Bacteria</taxon>
        <taxon>Pseudomonadati</taxon>
        <taxon>Balneolota</taxon>
        <taxon>Balneolia</taxon>
        <taxon>Balneolales</taxon>
        <taxon>Balneolaceae</taxon>
        <taxon>Fodinibius</taxon>
    </lineage>
</organism>
<dbReference type="InterPro" id="IPR036286">
    <property type="entry name" value="LexA/Signal_pep-like_sf"/>
</dbReference>
<dbReference type="GO" id="GO:0006465">
    <property type="term" value="P:signal peptide processing"/>
    <property type="evidence" value="ECO:0007669"/>
    <property type="project" value="InterPro"/>
</dbReference>